<dbReference type="PANTHER" id="PTHR22893">
    <property type="entry name" value="NADH OXIDOREDUCTASE-RELATED"/>
    <property type="match status" value="1"/>
</dbReference>
<dbReference type="OrthoDB" id="3169239at2"/>
<dbReference type="EMBL" id="CAIE01000036">
    <property type="protein sequence ID" value="CCH19732.1"/>
    <property type="molecule type" value="Genomic_DNA"/>
</dbReference>
<dbReference type="GO" id="GO:0010181">
    <property type="term" value="F:FMN binding"/>
    <property type="evidence" value="ECO:0007669"/>
    <property type="project" value="InterPro"/>
</dbReference>
<dbReference type="InterPro" id="IPR045247">
    <property type="entry name" value="Oye-like"/>
</dbReference>
<name>I0L7D5_9ACTN</name>
<dbReference type="Proteomes" id="UP000003448">
    <property type="component" value="Unassembled WGS sequence"/>
</dbReference>
<evidence type="ECO:0000313" key="2">
    <source>
        <dbReference type="EMBL" id="CCH19732.1"/>
    </source>
</evidence>
<dbReference type="PANTHER" id="PTHR22893:SF91">
    <property type="entry name" value="NADPH DEHYDROGENASE 2-RELATED"/>
    <property type="match status" value="1"/>
</dbReference>
<dbReference type="CDD" id="cd02933">
    <property type="entry name" value="OYE_like_FMN"/>
    <property type="match status" value="1"/>
</dbReference>
<gene>
    <name evidence="2" type="ORF">MILUP08_44607</name>
</gene>
<protein>
    <submittedName>
        <fullName evidence="2">Putative NADH:flavin oxidoreductase/NADH oxidase</fullName>
    </submittedName>
</protein>
<dbReference type="GO" id="GO:0016491">
    <property type="term" value="F:oxidoreductase activity"/>
    <property type="evidence" value="ECO:0007669"/>
    <property type="project" value="InterPro"/>
</dbReference>
<proteinExistence type="predicted"/>
<dbReference type="Gene3D" id="3.20.20.70">
    <property type="entry name" value="Aldolase class I"/>
    <property type="match status" value="1"/>
</dbReference>
<sequence length="371" mass="39040">MPTLFEPVQLGRLRLPSRIVMAPMGRGRADQRGTPLPYVAEYYAQRAAAGLIVSEATSPAPRAAGHAYGVQWHSAADTEAWTAVSAAVQAAGGRMVLQIMHAGRIGHPGLYGHRPLAPSPVAAAGMARTYDGPLPYPEPLEMSPADIADAIEDVVRCARAAIAAGFEGVELHGANGYLLHQFLSATVNRRSDGYGGPPHRRVRFAVELLEAVAAAVGADRVGLRLSPGFGLNDMSEPDAEVVYPALLDALRPVDPAYLHLVHGSDPALVRAVRAAWAGPIIVNPGTGDLDPDATASVVADALTAGFDAVSFGKQFLANPDLPRRLADGTGLNRPDPATFYQGGRQGYLDYPTADITEGKATPWSFSSTSSR</sequence>
<dbReference type="STRING" id="1150864.MILUP08_44607"/>
<evidence type="ECO:0000313" key="3">
    <source>
        <dbReference type="Proteomes" id="UP000003448"/>
    </source>
</evidence>
<organism evidence="2 3">
    <name type="scientific">Micromonospora lupini str. Lupac 08</name>
    <dbReference type="NCBI Taxonomy" id="1150864"/>
    <lineage>
        <taxon>Bacteria</taxon>
        <taxon>Bacillati</taxon>
        <taxon>Actinomycetota</taxon>
        <taxon>Actinomycetes</taxon>
        <taxon>Micromonosporales</taxon>
        <taxon>Micromonosporaceae</taxon>
        <taxon>Micromonospora</taxon>
    </lineage>
</organism>
<dbReference type="eggNOG" id="COG1902">
    <property type="taxonomic scope" value="Bacteria"/>
</dbReference>
<reference evidence="2 3" key="1">
    <citation type="journal article" date="2012" name="J. Bacteriol.">
        <title>Genome Sequence of Micromonospora lupini Lupac 08, Isolated from Root Nodules of Lupinus angustifolius.</title>
        <authorList>
            <person name="Alonso-Vega P."/>
            <person name="Normand P."/>
            <person name="Bacigalupe R."/>
            <person name="Pujic P."/>
            <person name="Lajus A."/>
            <person name="Vallenet D."/>
            <person name="Carro L."/>
            <person name="Coll P."/>
            <person name="Trujillo M.E."/>
        </authorList>
    </citation>
    <scope>NUCLEOTIDE SEQUENCE [LARGE SCALE GENOMIC DNA]</scope>
    <source>
        <strain evidence="2 3">Lupac 08</strain>
    </source>
</reference>
<dbReference type="Pfam" id="PF00724">
    <property type="entry name" value="Oxidored_FMN"/>
    <property type="match status" value="1"/>
</dbReference>
<dbReference type="AlphaFoldDB" id="I0L7D5"/>
<accession>I0L7D5</accession>
<dbReference type="InterPro" id="IPR013785">
    <property type="entry name" value="Aldolase_TIM"/>
</dbReference>
<feature type="domain" description="NADH:flavin oxidoreductase/NADH oxidase N-terminal" evidence="1">
    <location>
        <begin position="4"/>
        <end position="329"/>
    </location>
</feature>
<dbReference type="SUPFAM" id="SSF51395">
    <property type="entry name" value="FMN-linked oxidoreductases"/>
    <property type="match status" value="1"/>
</dbReference>
<dbReference type="RefSeq" id="WP_007462115.1">
    <property type="nucleotide sequence ID" value="NZ_HF570108.1"/>
</dbReference>
<keyword evidence="3" id="KW-1185">Reference proteome</keyword>
<dbReference type="InterPro" id="IPR001155">
    <property type="entry name" value="OxRdtase_FMN_N"/>
</dbReference>
<evidence type="ECO:0000259" key="1">
    <source>
        <dbReference type="Pfam" id="PF00724"/>
    </source>
</evidence>